<evidence type="ECO:0000313" key="1">
    <source>
        <dbReference type="EMBL" id="GAA4730061.1"/>
    </source>
</evidence>
<gene>
    <name evidence="1" type="ORF">GCM10025782_31360</name>
</gene>
<name>A0ABP8YH47_9MICO</name>
<dbReference type="Proteomes" id="UP001500556">
    <property type="component" value="Unassembled WGS sequence"/>
</dbReference>
<keyword evidence="2" id="KW-1185">Reference proteome</keyword>
<reference evidence="2" key="1">
    <citation type="journal article" date="2019" name="Int. J. Syst. Evol. Microbiol.">
        <title>The Global Catalogue of Microorganisms (GCM) 10K type strain sequencing project: providing services to taxonomists for standard genome sequencing and annotation.</title>
        <authorList>
            <consortium name="The Broad Institute Genomics Platform"/>
            <consortium name="The Broad Institute Genome Sequencing Center for Infectious Disease"/>
            <person name="Wu L."/>
            <person name="Ma J."/>
        </authorList>
    </citation>
    <scope>NUCLEOTIDE SEQUENCE [LARGE SCALE GENOMIC DNA]</scope>
    <source>
        <strain evidence="2">JCM 18961</strain>
    </source>
</reference>
<organism evidence="1 2">
    <name type="scientific">Pedococcus ginsenosidimutans</name>
    <dbReference type="NCBI Taxonomy" id="490570"/>
    <lineage>
        <taxon>Bacteria</taxon>
        <taxon>Bacillati</taxon>
        <taxon>Actinomycetota</taxon>
        <taxon>Actinomycetes</taxon>
        <taxon>Micrococcales</taxon>
        <taxon>Intrasporangiaceae</taxon>
        <taxon>Pedococcus</taxon>
    </lineage>
</organism>
<proteinExistence type="predicted"/>
<comment type="caution">
    <text evidence="1">The sequence shown here is derived from an EMBL/GenBank/DDBJ whole genome shotgun (WGS) entry which is preliminary data.</text>
</comment>
<sequence>MGGPPARGLTRTRALTPLGVVPWHRGRETFSGFLTQSCGFTVTVTDTERDTVVDNGTVFVLSIHITADVVGNGHRIMLRTLDDGTTVFHPAFPVFDLCDYLR</sequence>
<dbReference type="EMBL" id="BAABLO010000012">
    <property type="protein sequence ID" value="GAA4730061.1"/>
    <property type="molecule type" value="Genomic_DNA"/>
</dbReference>
<evidence type="ECO:0000313" key="2">
    <source>
        <dbReference type="Proteomes" id="UP001500556"/>
    </source>
</evidence>
<protein>
    <submittedName>
        <fullName evidence="1">Uncharacterized protein</fullName>
    </submittedName>
</protein>
<accession>A0ABP8YH47</accession>